<keyword evidence="2" id="KW-1003">Cell membrane</keyword>
<dbReference type="PANTHER" id="PTHR33908">
    <property type="entry name" value="MANNOSYLTRANSFERASE YKCB-RELATED"/>
    <property type="match status" value="1"/>
</dbReference>
<dbReference type="GO" id="GO:0010041">
    <property type="term" value="P:response to iron(III) ion"/>
    <property type="evidence" value="ECO:0007669"/>
    <property type="project" value="TreeGrafter"/>
</dbReference>
<feature type="domain" description="Glycosyltransferase RgtA/B/C/D-like" evidence="10">
    <location>
        <begin position="63"/>
        <end position="219"/>
    </location>
</feature>
<feature type="transmembrane region" description="Helical" evidence="9">
    <location>
        <begin position="483"/>
        <end position="503"/>
    </location>
</feature>
<evidence type="ECO:0000256" key="5">
    <source>
        <dbReference type="ARBA" id="ARBA00022692"/>
    </source>
</evidence>
<sequence>MKENRKWDWWLIAIIGLASFLYFYNIGNAGSNEYYTAAAKSMTANWKAFFFASLDPAGFITVDKPPVALWFQALSVALFGVSDWSVLLPEALAGVLSTWILYFIVKPFFGRVAARWASLIFACTPIFVAVTRTNNLDTMLIFTLLVATWALIQSIHTKKATWLIVSFALVGVGFNMKMMQAYMVLPAFYIFYWLAKNETWKRKMKQLALATVVLLMTSLSYAAIADLMPKDNRPYIGSSQTNSVLELALGYNGIGRLTGSAGPGGNRTMDANAGERGEMPQPPNGAQNMGQLPNGTQSTGQLPNTNNTPPQLPEWKGGQLGGIGIGETGNRGIFRLFNQQLSGQISWLLPFVLFSTIAVGLSIRKQRMFTISHKVAVFWLAWLIPMMGFFSVAGFFHRYYLSMMSPAIAALVAIGSVLLWEFYKEGKQQWLLPSAFLATFSLEAYILYQNKAAMSTIWIWFVGLLGLASFVLLLAFRQHTRMAYYVKVASLFGLLLMPFYWALTPILYGGNSMIPAAGPQTTFDGRQDGRMMGSVERNEANEKLIQYLEKNYDGETYLVATFRATEAAQIMLKTDKAVMAMGGFSGNDPALTAKKLENLVKNGEVKYFLLSGFGGGQSNNDIVEWIQTHCKEIPQSEWKQSSDTQQSFGRDGAEKLYKYEG</sequence>
<keyword evidence="3" id="KW-0328">Glycosyltransferase</keyword>
<keyword evidence="4 12" id="KW-0808">Transferase</keyword>
<evidence type="ECO:0000313" key="13">
    <source>
        <dbReference type="Proteomes" id="UP000013057"/>
    </source>
</evidence>
<dbReference type="InterPro" id="IPR056785">
    <property type="entry name" value="YkcA/B-like_C"/>
</dbReference>
<keyword evidence="7 9" id="KW-0472">Membrane</keyword>
<dbReference type="GO" id="GO:0009103">
    <property type="term" value="P:lipopolysaccharide biosynthetic process"/>
    <property type="evidence" value="ECO:0007669"/>
    <property type="project" value="UniProtKB-ARBA"/>
</dbReference>
<evidence type="ECO:0000259" key="11">
    <source>
        <dbReference type="Pfam" id="PF24878"/>
    </source>
</evidence>
<feature type="compositionally biased region" description="Polar residues" evidence="8">
    <location>
        <begin position="637"/>
        <end position="648"/>
    </location>
</feature>
<dbReference type="RefSeq" id="WP_006321900.1">
    <property type="nucleotide sequence ID" value="NZ_BARH01000014.1"/>
</dbReference>
<proteinExistence type="predicted"/>
<name>R4FDE0_9BACL</name>
<dbReference type="GO" id="GO:0016763">
    <property type="term" value="F:pentosyltransferase activity"/>
    <property type="evidence" value="ECO:0007669"/>
    <property type="project" value="TreeGrafter"/>
</dbReference>
<comment type="subcellular location">
    <subcellularLocation>
        <location evidence="1">Cell membrane</location>
        <topology evidence="1">Multi-pass membrane protein</topology>
    </subcellularLocation>
</comment>
<feature type="region of interest" description="Disordered" evidence="8">
    <location>
        <begin position="636"/>
        <end position="661"/>
    </location>
</feature>
<feature type="transmembrane region" description="Helical" evidence="9">
    <location>
        <begin position="430"/>
        <end position="448"/>
    </location>
</feature>
<comment type="caution">
    <text evidence="12">The sequence shown here is derived from an EMBL/GenBank/DDBJ whole genome shotgun (WGS) entry which is preliminary data.</text>
</comment>
<feature type="transmembrane region" description="Helical" evidence="9">
    <location>
        <begin position="84"/>
        <end position="105"/>
    </location>
</feature>
<dbReference type="Pfam" id="PF13231">
    <property type="entry name" value="PMT_2"/>
    <property type="match status" value="1"/>
</dbReference>
<dbReference type="InterPro" id="IPR050297">
    <property type="entry name" value="LipidA_mod_glycosyltrf_83"/>
</dbReference>
<feature type="transmembrane region" description="Helical" evidence="9">
    <location>
        <begin position="454"/>
        <end position="476"/>
    </location>
</feature>
<gene>
    <name evidence="12" type="ORF">KN10_1947</name>
</gene>
<accession>R4FDE0</accession>
<evidence type="ECO:0000256" key="9">
    <source>
        <dbReference type="SAM" id="Phobius"/>
    </source>
</evidence>
<dbReference type="EMBL" id="BARH01000014">
    <property type="protein sequence ID" value="GAC91511.1"/>
    <property type="molecule type" value="Genomic_DNA"/>
</dbReference>
<dbReference type="PANTHER" id="PTHR33908:SF3">
    <property type="entry name" value="UNDECAPRENYL PHOSPHATE-ALPHA-4-AMINO-4-DEOXY-L-ARABINOSE ARABINOSYL TRANSFERASE"/>
    <property type="match status" value="1"/>
</dbReference>
<evidence type="ECO:0000256" key="8">
    <source>
        <dbReference type="SAM" id="MobiDB-lite"/>
    </source>
</evidence>
<evidence type="ECO:0000256" key="3">
    <source>
        <dbReference type="ARBA" id="ARBA00022676"/>
    </source>
</evidence>
<feature type="transmembrane region" description="Helical" evidence="9">
    <location>
        <begin position="207"/>
        <end position="224"/>
    </location>
</feature>
<dbReference type="GO" id="GO:0005886">
    <property type="term" value="C:plasma membrane"/>
    <property type="evidence" value="ECO:0007669"/>
    <property type="project" value="UniProtKB-SubCell"/>
</dbReference>
<feature type="transmembrane region" description="Helical" evidence="9">
    <location>
        <begin position="180"/>
        <end position="195"/>
    </location>
</feature>
<keyword evidence="5 9" id="KW-0812">Transmembrane</keyword>
<feature type="transmembrane region" description="Helical" evidence="9">
    <location>
        <begin position="345"/>
        <end position="363"/>
    </location>
</feature>
<reference evidence="13" key="1">
    <citation type="journal article" date="2013" name="Genome">
        <title>Draft Genome Sequence of a Thermophilic Member of the Bacillaceae, Anoxybacillus flavithermus Strain Kn10, Isolated from the Kan-nawa Hot Spring in Japan.</title>
        <authorList>
            <person name="Matsutani M."/>
            <person name="Shirakihara Y."/>
            <person name="Imada K."/>
            <person name="Yakushi T."/>
            <person name="Matsushita K."/>
        </authorList>
    </citation>
    <scope>NUCLEOTIDE SEQUENCE [LARGE SCALE GENOMIC DNA]</scope>
    <source>
        <strain evidence="13">NBRC 109594</strain>
    </source>
</reference>
<dbReference type="AlphaFoldDB" id="R4FDE0"/>
<evidence type="ECO:0000313" key="12">
    <source>
        <dbReference type="EMBL" id="GAC91511.1"/>
    </source>
</evidence>
<evidence type="ECO:0000256" key="4">
    <source>
        <dbReference type="ARBA" id="ARBA00022679"/>
    </source>
</evidence>
<feature type="transmembrane region" description="Helical" evidence="9">
    <location>
        <begin position="403"/>
        <end position="423"/>
    </location>
</feature>
<feature type="compositionally biased region" description="Polar residues" evidence="8">
    <location>
        <begin position="284"/>
        <end position="300"/>
    </location>
</feature>
<feature type="domain" description="Putative mannosyltransferase YkcA/B-like C-terminal" evidence="11">
    <location>
        <begin position="544"/>
        <end position="629"/>
    </location>
</feature>
<dbReference type="Pfam" id="PF24878">
    <property type="entry name" value="YkcB_C"/>
    <property type="match status" value="1"/>
</dbReference>
<organism evidence="12 13">
    <name type="scientific">Anoxybacillus flavithermus NBRC 109594</name>
    <dbReference type="NCBI Taxonomy" id="1315967"/>
    <lineage>
        <taxon>Bacteria</taxon>
        <taxon>Bacillati</taxon>
        <taxon>Bacillota</taxon>
        <taxon>Bacilli</taxon>
        <taxon>Bacillales</taxon>
        <taxon>Anoxybacillaceae</taxon>
        <taxon>Anoxybacillus</taxon>
    </lineage>
</organism>
<keyword evidence="6 9" id="KW-1133">Transmembrane helix</keyword>
<evidence type="ECO:0000256" key="2">
    <source>
        <dbReference type="ARBA" id="ARBA00022475"/>
    </source>
</evidence>
<evidence type="ECO:0000256" key="1">
    <source>
        <dbReference type="ARBA" id="ARBA00004651"/>
    </source>
</evidence>
<dbReference type="Proteomes" id="UP000013057">
    <property type="component" value="Unassembled WGS sequence"/>
</dbReference>
<evidence type="ECO:0000256" key="6">
    <source>
        <dbReference type="ARBA" id="ARBA00022989"/>
    </source>
</evidence>
<dbReference type="InterPro" id="IPR038731">
    <property type="entry name" value="RgtA/B/C-like"/>
</dbReference>
<evidence type="ECO:0000259" key="10">
    <source>
        <dbReference type="Pfam" id="PF13231"/>
    </source>
</evidence>
<protein>
    <submittedName>
        <fullName evidence="12">Glycosyl transferase family 39</fullName>
    </submittedName>
</protein>
<evidence type="ECO:0000256" key="7">
    <source>
        <dbReference type="ARBA" id="ARBA00023136"/>
    </source>
</evidence>
<feature type="transmembrane region" description="Helical" evidence="9">
    <location>
        <begin position="375"/>
        <end position="397"/>
    </location>
</feature>
<feature type="transmembrane region" description="Helical" evidence="9">
    <location>
        <begin position="112"/>
        <end position="130"/>
    </location>
</feature>
<feature type="region of interest" description="Disordered" evidence="8">
    <location>
        <begin position="260"/>
        <end position="319"/>
    </location>
</feature>
<feature type="compositionally biased region" description="Basic and acidic residues" evidence="8">
    <location>
        <begin position="651"/>
        <end position="661"/>
    </location>
</feature>
<feature type="transmembrane region" description="Helical" evidence="9">
    <location>
        <begin position="7"/>
        <end position="24"/>
    </location>
</feature>